<name>A0A3B0YLS2_9ZZZZ</name>
<feature type="transmembrane region" description="Helical" evidence="1">
    <location>
        <begin position="12"/>
        <end position="32"/>
    </location>
</feature>
<proteinExistence type="predicted"/>
<evidence type="ECO:0000256" key="1">
    <source>
        <dbReference type="SAM" id="Phobius"/>
    </source>
</evidence>
<feature type="domain" description="DUF7088" evidence="3">
    <location>
        <begin position="45"/>
        <end position="121"/>
    </location>
</feature>
<evidence type="ECO:0000313" key="4">
    <source>
        <dbReference type="EMBL" id="VAW69326.1"/>
    </source>
</evidence>
<dbReference type="InterPro" id="IPR055396">
    <property type="entry name" value="DUF7088"/>
</dbReference>
<dbReference type="Pfam" id="PF23357">
    <property type="entry name" value="DUF7088"/>
    <property type="match status" value="1"/>
</dbReference>
<evidence type="ECO:0000259" key="2">
    <source>
        <dbReference type="Pfam" id="PF09822"/>
    </source>
</evidence>
<accession>A0A3B0YLS2</accession>
<feature type="transmembrane region" description="Helical" evidence="1">
    <location>
        <begin position="432"/>
        <end position="453"/>
    </location>
</feature>
<organism evidence="4">
    <name type="scientific">hydrothermal vent metagenome</name>
    <dbReference type="NCBI Taxonomy" id="652676"/>
    <lineage>
        <taxon>unclassified sequences</taxon>
        <taxon>metagenomes</taxon>
        <taxon>ecological metagenomes</taxon>
    </lineage>
</organism>
<keyword evidence="1" id="KW-0472">Membrane</keyword>
<feature type="domain" description="ABC-type uncharacterised transport system" evidence="2">
    <location>
        <begin position="151"/>
        <end position="392"/>
    </location>
</feature>
<reference evidence="4" key="1">
    <citation type="submission" date="2018-06" db="EMBL/GenBank/DDBJ databases">
        <authorList>
            <person name="Zhirakovskaya E."/>
        </authorList>
    </citation>
    <scope>NUCLEOTIDE SEQUENCE</scope>
</reference>
<dbReference type="PROSITE" id="PS51257">
    <property type="entry name" value="PROKAR_LIPOPROTEIN"/>
    <property type="match status" value="1"/>
</dbReference>
<dbReference type="Pfam" id="PF09822">
    <property type="entry name" value="ABC_transp_aux"/>
    <property type="match status" value="1"/>
</dbReference>
<keyword evidence="1" id="KW-1133">Transmembrane helix</keyword>
<dbReference type="InterPro" id="IPR019196">
    <property type="entry name" value="ABC_transp_unknown"/>
</dbReference>
<dbReference type="SUPFAM" id="SSF52317">
    <property type="entry name" value="Class I glutamine amidotransferase-like"/>
    <property type="match status" value="1"/>
</dbReference>
<sequence length="459" mass="51852">MKITARTQFHYRLQHIIFIILLLACIGVAGWLSVQYEIRSDWTAGKRHSLSDDTLQLLKQLPGEVNLRSYQPDEPALMQAVTEILSRYQNNKENFNFKLINPDIFIQQAKSDNIERYGQTIIEYQGRQERIEKLSEENISNALIRLHRNKKPQLLFVAQHGERNINDTSASGYWQLSSQLTTKGFETHSINLLQQPLTPGNSVLILSTVKQPLLASEQKKIIQYINEGGNLLWLQDPAPDDSLQAIADALSIEFIKGVVVDNNQEISRMLKLSHPAIIPILEYRRHPITEEMQYFTLFTSTTAIQDKTDIKDPVNTKWINTDLLITSDSSWSETGDILMAIAFNTGKDTLGPLSIGRAQQRQIKSTSGMSAQRIVIIGDSDFLANNQLGQGANLDFILKTFNWLAEDDKLITIAAKNAPDLQLKLSATTASITGLVFLVLLPLLLLACGGYIWRKRRRQ</sequence>
<dbReference type="InterPro" id="IPR029062">
    <property type="entry name" value="Class_I_gatase-like"/>
</dbReference>
<dbReference type="EMBL" id="UOFI01000151">
    <property type="protein sequence ID" value="VAW69326.1"/>
    <property type="molecule type" value="Genomic_DNA"/>
</dbReference>
<keyword evidence="1" id="KW-0812">Transmembrane</keyword>
<protein>
    <submittedName>
        <fullName evidence="4">Uncharacterized protein</fullName>
    </submittedName>
</protein>
<gene>
    <name evidence="4" type="ORF">MNBD_GAMMA09-1655</name>
</gene>
<dbReference type="AlphaFoldDB" id="A0A3B0YLS2"/>
<evidence type="ECO:0000259" key="3">
    <source>
        <dbReference type="Pfam" id="PF23357"/>
    </source>
</evidence>